<gene>
    <name evidence="4" type="primary">oatA</name>
    <name evidence="4" type="ORF">SAMEA4412673_02673</name>
</gene>
<evidence type="ECO:0000313" key="5">
    <source>
        <dbReference type="Proteomes" id="UP000215355"/>
    </source>
</evidence>
<evidence type="ECO:0000313" key="4">
    <source>
        <dbReference type="EMBL" id="SNV52491.1"/>
    </source>
</evidence>
<feature type="domain" description="Acyltransferase 3" evidence="2">
    <location>
        <begin position="6"/>
        <end position="328"/>
    </location>
</feature>
<reference evidence="4 5" key="1">
    <citation type="submission" date="2017-06" db="EMBL/GenBank/DDBJ databases">
        <authorList>
            <consortium name="Pathogen Informatics"/>
        </authorList>
    </citation>
    <scope>NUCLEOTIDE SEQUENCE [LARGE SCALE GENOMIC DNA]</scope>
    <source>
        <strain evidence="4 5">NCTC12149</strain>
    </source>
</reference>
<feature type="transmembrane region" description="Helical" evidence="1">
    <location>
        <begin position="158"/>
        <end position="176"/>
    </location>
</feature>
<dbReference type="GO" id="GO:0016020">
    <property type="term" value="C:membrane"/>
    <property type="evidence" value="ECO:0007669"/>
    <property type="project" value="TreeGrafter"/>
</dbReference>
<feature type="transmembrane region" description="Helical" evidence="1">
    <location>
        <begin position="132"/>
        <end position="151"/>
    </location>
</feature>
<dbReference type="Pfam" id="PF19040">
    <property type="entry name" value="SGNH"/>
    <property type="match status" value="1"/>
</dbReference>
<feature type="transmembrane region" description="Helical" evidence="1">
    <location>
        <begin position="343"/>
        <end position="364"/>
    </location>
</feature>
<feature type="domain" description="SGNH" evidence="3">
    <location>
        <begin position="389"/>
        <end position="597"/>
    </location>
</feature>
<keyword evidence="1" id="KW-0472">Membrane</keyword>
<dbReference type="EC" id="2.3.1.-" evidence="4"/>
<dbReference type="Pfam" id="PF01757">
    <property type="entry name" value="Acyl_transf_3"/>
    <property type="match status" value="1"/>
</dbReference>
<dbReference type="AlphaFoldDB" id="A0AAJ5C0U9"/>
<dbReference type="PANTHER" id="PTHR23028">
    <property type="entry name" value="ACETYLTRANSFERASE"/>
    <property type="match status" value="1"/>
</dbReference>
<feature type="transmembrane region" description="Helical" evidence="1">
    <location>
        <begin position="7"/>
        <end position="24"/>
    </location>
</feature>
<keyword evidence="4" id="KW-0012">Acyltransferase</keyword>
<name>A0AAJ5C0U9_9SPHI</name>
<feature type="transmembrane region" description="Helical" evidence="1">
    <location>
        <begin position="274"/>
        <end position="293"/>
    </location>
</feature>
<protein>
    <submittedName>
        <fullName evidence="4">O-acetyltransferase OatA</fullName>
        <ecNumber evidence="4">2.3.1.-</ecNumber>
    </submittedName>
</protein>
<feature type="transmembrane region" description="Helical" evidence="1">
    <location>
        <begin position="218"/>
        <end position="235"/>
    </location>
</feature>
<feature type="transmembrane region" description="Helical" evidence="1">
    <location>
        <begin position="72"/>
        <end position="92"/>
    </location>
</feature>
<feature type="transmembrane region" description="Helical" evidence="1">
    <location>
        <begin position="241"/>
        <end position="262"/>
    </location>
</feature>
<feature type="transmembrane region" description="Helical" evidence="1">
    <location>
        <begin position="313"/>
        <end position="331"/>
    </location>
</feature>
<dbReference type="Proteomes" id="UP000215355">
    <property type="component" value="Chromosome 1"/>
</dbReference>
<dbReference type="PANTHER" id="PTHR23028:SF53">
    <property type="entry name" value="ACYL_TRANSF_3 DOMAIN-CONTAINING PROTEIN"/>
    <property type="match status" value="1"/>
</dbReference>
<dbReference type="GO" id="GO:0009103">
    <property type="term" value="P:lipopolysaccharide biosynthetic process"/>
    <property type="evidence" value="ECO:0007669"/>
    <property type="project" value="TreeGrafter"/>
</dbReference>
<organism evidence="4 5">
    <name type="scientific">Sphingobacterium mizutaii</name>
    <dbReference type="NCBI Taxonomy" id="1010"/>
    <lineage>
        <taxon>Bacteria</taxon>
        <taxon>Pseudomonadati</taxon>
        <taxon>Bacteroidota</taxon>
        <taxon>Sphingobacteriia</taxon>
        <taxon>Sphingobacteriales</taxon>
        <taxon>Sphingobacteriaceae</taxon>
        <taxon>Sphingobacterium</taxon>
    </lineage>
</organism>
<accession>A0AAJ5C0U9</accession>
<evidence type="ECO:0000259" key="2">
    <source>
        <dbReference type="Pfam" id="PF01757"/>
    </source>
</evidence>
<dbReference type="InterPro" id="IPR043968">
    <property type="entry name" value="SGNH"/>
</dbReference>
<sequence>MDYRKDIQGLRAIAFLLVFIFHLNSSWLPAGFLGVDIFFVISGYLITSIILHKKGNNKFNILEFYEGRLKRIAPAYYFLLMIISIVGFFIYLPMDLGLLRRSLITAGLFVSNFFFATGDSYFGAKQAENPLLHTWSLGIEMQFYFLLPFILILFKKKYLPYILAGIISIILGYYQYRFMVFGQESGTYYSLLARIPEFLIGAFMSVTLTNGQIKNKKYSLPFALSGVLLLIYGLMSLDANSAFPGINSFLPCLGIGLILISNDNFITRLLASKPLVYIGTLSYSLYLWHWPLMAFQRYREGVFEGHQFDWKEIFIISILTFALSWLSYTFIENSIRKGSTKKFLIKIACIVVPFGIATYSLHWLSKKFEIPYEFTQPSFATGSHNVSHVDTLGDRKDKNPNVFLLGNSHANSIKPLFNVLGEKFQFSIKTLTSDSFPALEGIEKREIPEREMLFYNISRDLVPQTKQHIESSEVIIISADSFNEYPSVTKAVDSLAKTLKPNQKLVLINSYPILDRNPVRINHGFVKNSDYKFKVTPNNHSLHTIDSIALVNKNVLIWDISKASIYKDAPYYKDTLIYYDDRHINRRGAILLGKEIEENFKKKILPAIQN</sequence>
<dbReference type="InterPro" id="IPR002656">
    <property type="entry name" value="Acyl_transf_3_dom"/>
</dbReference>
<dbReference type="EMBL" id="LT906468">
    <property type="protein sequence ID" value="SNV52491.1"/>
    <property type="molecule type" value="Genomic_DNA"/>
</dbReference>
<dbReference type="KEGG" id="smiz:4412673_02673"/>
<dbReference type="InterPro" id="IPR050879">
    <property type="entry name" value="Acyltransferase_3"/>
</dbReference>
<feature type="transmembrane region" description="Helical" evidence="1">
    <location>
        <begin position="30"/>
        <end position="51"/>
    </location>
</feature>
<feature type="transmembrane region" description="Helical" evidence="1">
    <location>
        <begin position="188"/>
        <end position="206"/>
    </location>
</feature>
<dbReference type="RefSeq" id="WP_093097609.1">
    <property type="nucleotide sequence ID" value="NZ_FNGK01000001.1"/>
</dbReference>
<evidence type="ECO:0000259" key="3">
    <source>
        <dbReference type="Pfam" id="PF19040"/>
    </source>
</evidence>
<evidence type="ECO:0000256" key="1">
    <source>
        <dbReference type="SAM" id="Phobius"/>
    </source>
</evidence>
<keyword evidence="4" id="KW-0808">Transferase</keyword>
<dbReference type="GO" id="GO:0016747">
    <property type="term" value="F:acyltransferase activity, transferring groups other than amino-acyl groups"/>
    <property type="evidence" value="ECO:0007669"/>
    <property type="project" value="InterPro"/>
</dbReference>
<keyword evidence="1" id="KW-1133">Transmembrane helix</keyword>
<keyword evidence="1" id="KW-0812">Transmembrane</keyword>
<proteinExistence type="predicted"/>